<name>A0A9X1STK1_9ACTN</name>
<feature type="transmembrane region" description="Helical" evidence="1">
    <location>
        <begin position="393"/>
        <end position="413"/>
    </location>
</feature>
<feature type="transmembrane region" description="Helical" evidence="1">
    <location>
        <begin position="249"/>
        <end position="269"/>
    </location>
</feature>
<protein>
    <submittedName>
        <fullName evidence="2">Uncharacterized protein</fullName>
    </submittedName>
</protein>
<keyword evidence="1" id="KW-0812">Transmembrane</keyword>
<evidence type="ECO:0000256" key="1">
    <source>
        <dbReference type="SAM" id="Phobius"/>
    </source>
</evidence>
<keyword evidence="3" id="KW-1185">Reference proteome</keyword>
<dbReference type="Proteomes" id="UP001138997">
    <property type="component" value="Unassembled WGS sequence"/>
</dbReference>
<keyword evidence="1" id="KW-1133">Transmembrane helix</keyword>
<feature type="transmembrane region" description="Helical" evidence="1">
    <location>
        <begin position="148"/>
        <end position="166"/>
    </location>
</feature>
<dbReference type="AlphaFoldDB" id="A0A9X1STK1"/>
<feature type="transmembrane region" description="Helical" evidence="1">
    <location>
        <begin position="348"/>
        <end position="369"/>
    </location>
</feature>
<feature type="transmembrane region" description="Helical" evidence="1">
    <location>
        <begin position="120"/>
        <end position="141"/>
    </location>
</feature>
<reference evidence="2" key="1">
    <citation type="submission" date="2021-11" db="EMBL/GenBank/DDBJ databases">
        <title>Streptomyces corallinus and Kineosporia corallina sp. nov., two new coral-derived marine actinobacteria.</title>
        <authorList>
            <person name="Buangrab K."/>
            <person name="Sutthacheep M."/>
            <person name="Yeemin T."/>
            <person name="Harunari E."/>
            <person name="Igarashi Y."/>
            <person name="Sripreechasak P."/>
            <person name="Kanchanasin P."/>
            <person name="Tanasupawat S."/>
            <person name="Phongsopitanun W."/>
        </authorList>
    </citation>
    <scope>NUCLEOTIDE SEQUENCE</scope>
    <source>
        <strain evidence="2">JCM 31032</strain>
    </source>
</reference>
<evidence type="ECO:0000313" key="3">
    <source>
        <dbReference type="Proteomes" id="UP001138997"/>
    </source>
</evidence>
<gene>
    <name evidence="2" type="ORF">LR394_13510</name>
</gene>
<dbReference type="EMBL" id="JAJOMB010000006">
    <property type="protein sequence ID" value="MCD5311922.1"/>
    <property type="molecule type" value="Genomic_DNA"/>
</dbReference>
<proteinExistence type="predicted"/>
<comment type="caution">
    <text evidence="2">The sequence shown here is derived from an EMBL/GenBank/DDBJ whole genome shotgun (WGS) entry which is preliminary data.</text>
</comment>
<keyword evidence="1" id="KW-0472">Membrane</keyword>
<feature type="transmembrane region" description="Helical" evidence="1">
    <location>
        <begin position="420"/>
        <end position="437"/>
    </location>
</feature>
<feature type="transmembrane region" description="Helical" evidence="1">
    <location>
        <begin position="96"/>
        <end position="114"/>
    </location>
</feature>
<dbReference type="RefSeq" id="WP_231441613.1">
    <property type="nucleotide sequence ID" value="NZ_JAJOMB010000006.1"/>
</dbReference>
<accession>A0A9X1STK1</accession>
<feature type="transmembrane region" description="Helical" evidence="1">
    <location>
        <begin position="323"/>
        <end position="341"/>
    </location>
</feature>
<sequence>MEYPNVTITAEAPPADPVAGPDWTNRLLVVFAIVAMGFGVAATSGLWSAPGARIIAPNTPDAFHYTWWLGHTPHAISQGESPFFTRDMNWPTGVSAMNNTTLLLPAVLLFPVTALGGPMLTLNLLNFLALPLCFAGAYWALRRPLELPTGPAAVGAACFAISPAVVNSLTGHITMSLAGSLPVLIGLSIQAWRVDRPAGRTGLWLGLVALAQVFTGEEVLFQAGLGALLVLLSAAVSRPRLIRSAAPRLARHLGLAFAVFLPVAAYPLFLQFFGPLKHHGSPFLPDYYAADVTAFTTATRGVLLHSQEAVQRSEQFPGGIEEHLAYLGWPLVILCLATLVLGRKRMAVQCAAVGLLVSAVLSLGAKLWVDGVQTTIGGPYRILRDLPVTEASLASRFGLLVAVFAAALLALAVHQLSTARFPFAALTAAVMCLLPLLPAKIPTVEAPDVPAYFTGKAQELPKGTNALVLPFPLPGTAHVMYWQSQADYRFEMPGGYFLGPNAEGEARISGGPPLPTAQLLADVQRTGEMPFIDEAARAQARRDLQTWQTEMIILGPDYHYEALKEVVTKLVGTPPQTHSGVNIWMAPRPSGN</sequence>
<organism evidence="2 3">
    <name type="scientific">Kineosporia babensis</name>
    <dbReference type="NCBI Taxonomy" id="499548"/>
    <lineage>
        <taxon>Bacteria</taxon>
        <taxon>Bacillati</taxon>
        <taxon>Actinomycetota</taxon>
        <taxon>Actinomycetes</taxon>
        <taxon>Kineosporiales</taxon>
        <taxon>Kineosporiaceae</taxon>
        <taxon>Kineosporia</taxon>
    </lineage>
</organism>
<feature type="transmembrane region" description="Helical" evidence="1">
    <location>
        <begin position="220"/>
        <end position="237"/>
    </location>
</feature>
<evidence type="ECO:0000313" key="2">
    <source>
        <dbReference type="EMBL" id="MCD5311922.1"/>
    </source>
</evidence>
<feature type="transmembrane region" description="Helical" evidence="1">
    <location>
        <begin position="27"/>
        <end position="47"/>
    </location>
</feature>